<dbReference type="CDD" id="cd05120">
    <property type="entry name" value="APH_ChoK_like"/>
    <property type="match status" value="1"/>
</dbReference>
<keyword evidence="3" id="KW-1185">Reference proteome</keyword>
<dbReference type="Pfam" id="PF01636">
    <property type="entry name" value="APH"/>
    <property type="match status" value="1"/>
</dbReference>
<feature type="domain" description="Aminoglycoside phosphotransferase" evidence="1">
    <location>
        <begin position="29"/>
        <end position="194"/>
    </location>
</feature>
<comment type="caution">
    <text evidence="2">The sequence shown here is derived from an EMBL/GenBank/DDBJ whole genome shotgun (WGS) entry which is preliminary data.</text>
</comment>
<dbReference type="PANTHER" id="PTHR21310">
    <property type="entry name" value="AMINOGLYCOSIDE PHOSPHOTRANSFERASE-RELATED-RELATED"/>
    <property type="match status" value="1"/>
</dbReference>
<proteinExistence type="predicted"/>
<protein>
    <recommendedName>
        <fullName evidence="1">Aminoglycoside phosphotransferase domain-containing protein</fullName>
    </recommendedName>
</protein>
<dbReference type="EMBL" id="JAPEIS010000016">
    <property type="protein sequence ID" value="KAJ8058204.1"/>
    <property type="molecule type" value="Genomic_DNA"/>
</dbReference>
<evidence type="ECO:0000259" key="1">
    <source>
        <dbReference type="Pfam" id="PF01636"/>
    </source>
</evidence>
<accession>A0A9X0DCW8</accession>
<dbReference type="AlphaFoldDB" id="A0A9X0DCW8"/>
<dbReference type="InterPro" id="IPR002575">
    <property type="entry name" value="Aminoglycoside_PTrfase"/>
</dbReference>
<reference evidence="2" key="1">
    <citation type="submission" date="2022-11" db="EMBL/GenBank/DDBJ databases">
        <title>Genome Resource of Sclerotinia nivalis Strain SnTB1, a Plant Pathogen Isolated from American Ginseng.</title>
        <authorList>
            <person name="Fan S."/>
        </authorList>
    </citation>
    <scope>NUCLEOTIDE SEQUENCE</scope>
    <source>
        <strain evidence="2">SnTB1</strain>
    </source>
</reference>
<dbReference type="Proteomes" id="UP001152300">
    <property type="component" value="Unassembled WGS sequence"/>
</dbReference>
<dbReference type="InterPro" id="IPR051678">
    <property type="entry name" value="AGP_Transferase"/>
</dbReference>
<dbReference type="PANTHER" id="PTHR21310:SF58">
    <property type="entry name" value="AMINOGLYCOSIDE PHOSPHOTRANSFERASE DOMAIN-CONTAINING PROTEIN"/>
    <property type="match status" value="1"/>
</dbReference>
<dbReference type="Gene3D" id="3.90.1200.10">
    <property type="match status" value="1"/>
</dbReference>
<evidence type="ECO:0000313" key="2">
    <source>
        <dbReference type="EMBL" id="KAJ8058204.1"/>
    </source>
</evidence>
<sequence>MKPTLTAIELTTTTFFRLVIKSGPSIRFAEAAAMDLAVKHGLPVPRTHGVCWIKMDFVEGKTLEEVWADLDDQEKINFCHQLRDILIKMRTIEPPIRGIISSCDGNSIRDGRHISDFHGGPFENEADFNEFILDFGARPPAALEHAIRSRVPTGHHTVFAQCDLSPRNIMVQDGKITGLIDWEDSGFFPEYWEYVKFFEVVTKHRDWKDYSGEIMPNRYDDDLLFFQALLWWQRN</sequence>
<organism evidence="2 3">
    <name type="scientific">Sclerotinia nivalis</name>
    <dbReference type="NCBI Taxonomy" id="352851"/>
    <lineage>
        <taxon>Eukaryota</taxon>
        <taxon>Fungi</taxon>
        <taxon>Dikarya</taxon>
        <taxon>Ascomycota</taxon>
        <taxon>Pezizomycotina</taxon>
        <taxon>Leotiomycetes</taxon>
        <taxon>Helotiales</taxon>
        <taxon>Sclerotiniaceae</taxon>
        <taxon>Sclerotinia</taxon>
    </lineage>
</organism>
<dbReference type="OrthoDB" id="3526434at2759"/>
<evidence type="ECO:0000313" key="3">
    <source>
        <dbReference type="Proteomes" id="UP001152300"/>
    </source>
</evidence>
<dbReference type="SUPFAM" id="SSF56112">
    <property type="entry name" value="Protein kinase-like (PK-like)"/>
    <property type="match status" value="1"/>
</dbReference>
<dbReference type="InterPro" id="IPR011009">
    <property type="entry name" value="Kinase-like_dom_sf"/>
</dbReference>
<gene>
    <name evidence="2" type="ORF">OCU04_012401</name>
</gene>
<name>A0A9X0DCW8_9HELO</name>